<feature type="region of interest" description="Disordered" evidence="1">
    <location>
        <begin position="1"/>
        <end position="31"/>
    </location>
</feature>
<organism evidence="2">
    <name type="scientific">viral metagenome</name>
    <dbReference type="NCBI Taxonomy" id="1070528"/>
    <lineage>
        <taxon>unclassified sequences</taxon>
        <taxon>metagenomes</taxon>
        <taxon>organismal metagenomes</taxon>
    </lineage>
</organism>
<dbReference type="EMBL" id="MN739987">
    <property type="protein sequence ID" value="QHT81657.1"/>
    <property type="molecule type" value="Genomic_DNA"/>
</dbReference>
<feature type="compositionally biased region" description="Basic and acidic residues" evidence="1">
    <location>
        <begin position="1"/>
        <end position="11"/>
    </location>
</feature>
<proteinExistence type="predicted"/>
<evidence type="ECO:0000313" key="2">
    <source>
        <dbReference type="EMBL" id="QHT81657.1"/>
    </source>
</evidence>
<name>A0A6C0HMQ7_9ZZZZ</name>
<dbReference type="AlphaFoldDB" id="A0A6C0HMQ7"/>
<accession>A0A6C0HMQ7</accession>
<sequence>MAKQKNIDKQLQKPNTPKTKQKSPAKPHCTFPETKGLSKDANVEQFQQFFDTCQKQWRKNKVYMTSKHMWAYKTFGDSPLTHAECLCKTPKHPNETDWCQCEYVDPVGIKCANLCTFPNQVDQATLSKSEPTFDCEIYTNVRMCTNHKEYAATEQEYRIQKLKTFIP</sequence>
<protein>
    <submittedName>
        <fullName evidence="2">Uncharacterized protein</fullName>
    </submittedName>
</protein>
<evidence type="ECO:0000256" key="1">
    <source>
        <dbReference type="SAM" id="MobiDB-lite"/>
    </source>
</evidence>
<reference evidence="2" key="1">
    <citation type="journal article" date="2020" name="Nature">
        <title>Giant virus diversity and host interactions through global metagenomics.</title>
        <authorList>
            <person name="Schulz F."/>
            <person name="Roux S."/>
            <person name="Paez-Espino D."/>
            <person name="Jungbluth S."/>
            <person name="Walsh D.A."/>
            <person name="Denef V.J."/>
            <person name="McMahon K.D."/>
            <person name="Konstantinidis K.T."/>
            <person name="Eloe-Fadrosh E.A."/>
            <person name="Kyrpides N.C."/>
            <person name="Woyke T."/>
        </authorList>
    </citation>
    <scope>NUCLEOTIDE SEQUENCE</scope>
    <source>
        <strain evidence="2">GVMAG-M-3300023184-13</strain>
    </source>
</reference>